<proteinExistence type="predicted"/>
<dbReference type="EMBL" id="JAINUG010000030">
    <property type="protein sequence ID" value="KAJ8409539.1"/>
    <property type="molecule type" value="Genomic_DNA"/>
</dbReference>
<feature type="region of interest" description="Disordered" evidence="1">
    <location>
        <begin position="1"/>
        <end position="65"/>
    </location>
</feature>
<feature type="compositionally biased region" description="Basic and acidic residues" evidence="1">
    <location>
        <begin position="52"/>
        <end position="65"/>
    </location>
</feature>
<dbReference type="AlphaFoldDB" id="A0AAD7SVF2"/>
<gene>
    <name evidence="2" type="ORF">AAFF_G00229400</name>
</gene>
<organism evidence="2 3">
    <name type="scientific">Aldrovandia affinis</name>
    <dbReference type="NCBI Taxonomy" id="143900"/>
    <lineage>
        <taxon>Eukaryota</taxon>
        <taxon>Metazoa</taxon>
        <taxon>Chordata</taxon>
        <taxon>Craniata</taxon>
        <taxon>Vertebrata</taxon>
        <taxon>Euteleostomi</taxon>
        <taxon>Actinopterygii</taxon>
        <taxon>Neopterygii</taxon>
        <taxon>Teleostei</taxon>
        <taxon>Notacanthiformes</taxon>
        <taxon>Halosauridae</taxon>
        <taxon>Aldrovandia</taxon>
    </lineage>
</organism>
<accession>A0AAD7SVF2</accession>
<comment type="caution">
    <text evidence="2">The sequence shown here is derived from an EMBL/GenBank/DDBJ whole genome shotgun (WGS) entry which is preliminary data.</text>
</comment>
<keyword evidence="3" id="KW-1185">Reference proteome</keyword>
<name>A0AAD7SVF2_9TELE</name>
<protein>
    <submittedName>
        <fullName evidence="2">Uncharacterized protein</fullName>
    </submittedName>
</protein>
<evidence type="ECO:0000313" key="2">
    <source>
        <dbReference type="EMBL" id="KAJ8409539.1"/>
    </source>
</evidence>
<dbReference type="Proteomes" id="UP001221898">
    <property type="component" value="Unassembled WGS sequence"/>
</dbReference>
<evidence type="ECO:0000256" key="1">
    <source>
        <dbReference type="SAM" id="MobiDB-lite"/>
    </source>
</evidence>
<reference evidence="2" key="1">
    <citation type="journal article" date="2023" name="Science">
        <title>Genome structures resolve the early diversification of teleost fishes.</title>
        <authorList>
            <person name="Parey E."/>
            <person name="Louis A."/>
            <person name="Montfort J."/>
            <person name="Bouchez O."/>
            <person name="Roques C."/>
            <person name="Iampietro C."/>
            <person name="Lluch J."/>
            <person name="Castinel A."/>
            <person name="Donnadieu C."/>
            <person name="Desvignes T."/>
            <person name="Floi Bucao C."/>
            <person name="Jouanno E."/>
            <person name="Wen M."/>
            <person name="Mejri S."/>
            <person name="Dirks R."/>
            <person name="Jansen H."/>
            <person name="Henkel C."/>
            <person name="Chen W.J."/>
            <person name="Zahm M."/>
            <person name="Cabau C."/>
            <person name="Klopp C."/>
            <person name="Thompson A.W."/>
            <person name="Robinson-Rechavi M."/>
            <person name="Braasch I."/>
            <person name="Lecointre G."/>
            <person name="Bobe J."/>
            <person name="Postlethwait J.H."/>
            <person name="Berthelot C."/>
            <person name="Roest Crollius H."/>
            <person name="Guiguen Y."/>
        </authorList>
    </citation>
    <scope>NUCLEOTIDE SEQUENCE</scope>
    <source>
        <strain evidence="2">NC1722</strain>
    </source>
</reference>
<feature type="compositionally biased region" description="Low complexity" evidence="1">
    <location>
        <begin position="39"/>
        <end position="51"/>
    </location>
</feature>
<evidence type="ECO:0000313" key="3">
    <source>
        <dbReference type="Proteomes" id="UP001221898"/>
    </source>
</evidence>
<sequence length="89" mass="9924">MCEDEGDQLERPSQVRRTNRREVRPLLRDTLTSDKSCQTGRGPAKAAAPATRRADTAGEGKDMKGVILSWRKESARYAPGDPRLMSPRL</sequence>